<dbReference type="GO" id="GO:0000287">
    <property type="term" value="F:magnesium ion binding"/>
    <property type="evidence" value="ECO:0007669"/>
    <property type="project" value="InterPro"/>
</dbReference>
<evidence type="ECO:0000256" key="4">
    <source>
        <dbReference type="SAM" id="MobiDB-lite"/>
    </source>
</evidence>
<dbReference type="Pfam" id="PF01648">
    <property type="entry name" value="ACPS"/>
    <property type="match status" value="1"/>
</dbReference>
<proteinExistence type="predicted"/>
<comment type="caution">
    <text evidence="7">The sequence shown here is derived from an EMBL/GenBank/DDBJ whole genome shotgun (WGS) entry which is preliminary data.</text>
</comment>
<accession>A0A7Z0ILK6</accession>
<keyword evidence="3" id="KW-0479">Metal-binding</keyword>
<feature type="region of interest" description="Disordered" evidence="4">
    <location>
        <begin position="251"/>
        <end position="285"/>
    </location>
</feature>
<dbReference type="SUPFAM" id="SSF56214">
    <property type="entry name" value="4'-phosphopantetheinyl transferase"/>
    <property type="match status" value="1"/>
</dbReference>
<feature type="binding site" evidence="3">
    <location>
        <position position="139"/>
    </location>
    <ligand>
        <name>Mg(2+)</name>
        <dbReference type="ChEBI" id="CHEBI:18420"/>
    </ligand>
</feature>
<dbReference type="Gene3D" id="3.90.470.20">
    <property type="entry name" value="4'-phosphopantetheinyl transferase domain"/>
    <property type="match status" value="1"/>
</dbReference>
<feature type="region of interest" description="Disordered" evidence="4">
    <location>
        <begin position="1"/>
        <end position="24"/>
    </location>
</feature>
<dbReference type="AlphaFoldDB" id="A0A7Z0ILK6"/>
<dbReference type="Pfam" id="PF17837">
    <property type="entry name" value="4PPT_N"/>
    <property type="match status" value="1"/>
</dbReference>
<dbReference type="PANTHER" id="PTHR38096:SF1">
    <property type="entry name" value="ENTEROBACTIN SYNTHASE COMPONENT D"/>
    <property type="match status" value="1"/>
</dbReference>
<feature type="binding site" evidence="2">
    <location>
        <position position="186"/>
    </location>
    <ligand>
        <name>CoA</name>
        <dbReference type="ChEBI" id="CHEBI:57287"/>
    </ligand>
</feature>
<evidence type="ECO:0000313" key="8">
    <source>
        <dbReference type="Proteomes" id="UP000527616"/>
    </source>
</evidence>
<dbReference type="GO" id="GO:0009239">
    <property type="term" value="P:enterobactin biosynthetic process"/>
    <property type="evidence" value="ECO:0007669"/>
    <property type="project" value="InterPro"/>
</dbReference>
<dbReference type="InterPro" id="IPR008278">
    <property type="entry name" value="4-PPantetheinyl_Trfase_dom"/>
</dbReference>
<feature type="binding site" evidence="2">
    <location>
        <position position="71"/>
    </location>
    <ligand>
        <name>CoA</name>
        <dbReference type="ChEBI" id="CHEBI:57287"/>
    </ligand>
</feature>
<feature type="binding site" evidence="2">
    <location>
        <position position="79"/>
    </location>
    <ligand>
        <name>CoA</name>
        <dbReference type="ChEBI" id="CHEBI:57287"/>
    </ligand>
</feature>
<comment type="cofactor">
    <cofactor evidence="3">
        <name>Mg(2+)</name>
        <dbReference type="ChEBI" id="CHEBI:18420"/>
    </cofactor>
</comment>
<dbReference type="GO" id="GO:0005886">
    <property type="term" value="C:plasma membrane"/>
    <property type="evidence" value="ECO:0007669"/>
    <property type="project" value="TreeGrafter"/>
</dbReference>
<dbReference type="PRINTS" id="PR01399">
    <property type="entry name" value="ENTSNTHTASED"/>
</dbReference>
<feature type="binding site" evidence="2">
    <location>
        <position position="137"/>
    </location>
    <ligand>
        <name>CoA</name>
        <dbReference type="ChEBI" id="CHEBI:57287"/>
    </ligand>
</feature>
<feature type="domain" description="4'-phosphopantetheinyl transferase" evidence="5">
    <location>
        <begin position="133"/>
        <end position="223"/>
    </location>
</feature>
<dbReference type="PANTHER" id="PTHR38096">
    <property type="entry name" value="ENTEROBACTIN SYNTHASE COMPONENT D"/>
    <property type="match status" value="1"/>
</dbReference>
<evidence type="ECO:0000259" key="5">
    <source>
        <dbReference type="Pfam" id="PF01648"/>
    </source>
</evidence>
<dbReference type="EMBL" id="JACBZS010000001">
    <property type="protein sequence ID" value="NYI71617.1"/>
    <property type="molecule type" value="Genomic_DNA"/>
</dbReference>
<feature type="binding site" evidence="2">
    <location>
        <position position="196"/>
    </location>
    <ligand>
        <name>CoA</name>
        <dbReference type="ChEBI" id="CHEBI:57287"/>
    </ligand>
</feature>
<protein>
    <submittedName>
        <fullName evidence="7">4'-phosphopantetheinyl transferase EntD</fullName>
    </submittedName>
</protein>
<dbReference type="InterPro" id="IPR003542">
    <property type="entry name" value="Enbac_synth_compD-like"/>
</dbReference>
<feature type="domain" description="4'-phosphopantetheinyl transferase N-terminal" evidence="6">
    <location>
        <begin position="64"/>
        <end position="126"/>
    </location>
</feature>
<organism evidence="7 8">
    <name type="scientific">Naumannella cuiyingiana</name>
    <dbReference type="NCBI Taxonomy" id="1347891"/>
    <lineage>
        <taxon>Bacteria</taxon>
        <taxon>Bacillati</taxon>
        <taxon>Actinomycetota</taxon>
        <taxon>Actinomycetes</taxon>
        <taxon>Propionibacteriales</taxon>
        <taxon>Propionibacteriaceae</taxon>
        <taxon>Naumannella</taxon>
    </lineage>
</organism>
<evidence type="ECO:0000256" key="3">
    <source>
        <dbReference type="PIRSR" id="PIRSR603542-2"/>
    </source>
</evidence>
<feature type="binding site" evidence="2">
    <location>
        <begin position="115"/>
        <end position="116"/>
    </location>
    <ligand>
        <name>CoA</name>
        <dbReference type="ChEBI" id="CHEBI:57287"/>
    </ligand>
</feature>
<dbReference type="GO" id="GO:0008897">
    <property type="term" value="F:holo-[acyl-carrier-protein] synthase activity"/>
    <property type="evidence" value="ECO:0007669"/>
    <property type="project" value="InterPro"/>
</dbReference>
<sequence>MTSAVADAGRPSAEQRRRLSGPRSVGAASLFDRILPDAVVTAAATADDPAPEVSLGPGPEPGWLARAVPSRRAEFATTRRCAQRALSAFGLGHATVGRGSRGEPLWPEGFVGSLTHCHGYRAAAVARARSAAGIGIDVEPHSQLPTGVARLTASDAECRQLDRRCATDPQIHWRTVFFSAKEAIFKAWYPLTRCELRFREVVLSVAADGTFSGRILHPAADVMPTGDVISGTWLVMDELICTAVVVEPQSTAGSGVGPPPAIGPPVVSGRLSLSSDEPKSGPVAL</sequence>
<feature type="binding site" evidence="2">
    <location>
        <position position="182"/>
    </location>
    <ligand>
        <name>CoA</name>
        <dbReference type="ChEBI" id="CHEBI:57287"/>
    </ligand>
</feature>
<evidence type="ECO:0000313" key="7">
    <source>
        <dbReference type="EMBL" id="NYI71617.1"/>
    </source>
</evidence>
<dbReference type="InterPro" id="IPR041354">
    <property type="entry name" value="4PPT_N"/>
</dbReference>
<reference evidence="7 8" key="1">
    <citation type="submission" date="2020-07" db="EMBL/GenBank/DDBJ databases">
        <title>Sequencing the genomes of 1000 actinobacteria strains.</title>
        <authorList>
            <person name="Klenk H.-P."/>
        </authorList>
    </citation>
    <scope>NUCLEOTIDE SEQUENCE [LARGE SCALE GENOMIC DNA]</scope>
    <source>
        <strain evidence="7 8">DSM 103164</strain>
    </source>
</reference>
<dbReference type="GO" id="GO:0009366">
    <property type="term" value="C:enterobactin synthetase complex"/>
    <property type="evidence" value="ECO:0007669"/>
    <property type="project" value="InterPro"/>
</dbReference>
<dbReference type="Proteomes" id="UP000527616">
    <property type="component" value="Unassembled WGS sequence"/>
</dbReference>
<evidence type="ECO:0000256" key="2">
    <source>
        <dbReference type="PIRSR" id="PIRSR603542-1"/>
    </source>
</evidence>
<dbReference type="InterPro" id="IPR037143">
    <property type="entry name" value="4-PPantetheinyl_Trfase_dom_sf"/>
</dbReference>
<gene>
    <name evidence="7" type="ORF">GGQ54_002177</name>
</gene>
<evidence type="ECO:0000259" key="6">
    <source>
        <dbReference type="Pfam" id="PF17837"/>
    </source>
</evidence>
<keyword evidence="3" id="KW-0460">Magnesium</keyword>
<keyword evidence="8" id="KW-1185">Reference proteome</keyword>
<name>A0A7Z0ILK6_9ACTN</name>
<evidence type="ECO:0000256" key="1">
    <source>
        <dbReference type="ARBA" id="ARBA00022679"/>
    </source>
</evidence>
<keyword evidence="1 7" id="KW-0808">Transferase</keyword>
<feature type="binding site" evidence="3">
    <location>
        <position position="137"/>
    </location>
    <ligand>
        <name>Mg(2+)</name>
        <dbReference type="ChEBI" id="CHEBI:18420"/>
    </ligand>
</feature>
<dbReference type="RefSeq" id="WP_179445421.1">
    <property type="nucleotide sequence ID" value="NZ_JACBZS010000001.1"/>
</dbReference>